<keyword evidence="3" id="KW-1185">Reference proteome</keyword>
<protein>
    <recommendedName>
        <fullName evidence="1">PilZ domain-containing protein</fullName>
    </recommendedName>
</protein>
<evidence type="ECO:0000313" key="2">
    <source>
        <dbReference type="EMBL" id="KLN61287.1"/>
    </source>
</evidence>
<dbReference type="Proteomes" id="UP000035444">
    <property type="component" value="Unassembled WGS sequence"/>
</dbReference>
<gene>
    <name evidence="2" type="ORF">WH96_06430</name>
</gene>
<organism evidence="2 3">
    <name type="scientific">Kiloniella spongiae</name>
    <dbReference type="NCBI Taxonomy" id="1489064"/>
    <lineage>
        <taxon>Bacteria</taxon>
        <taxon>Pseudomonadati</taxon>
        <taxon>Pseudomonadota</taxon>
        <taxon>Alphaproteobacteria</taxon>
        <taxon>Rhodospirillales</taxon>
        <taxon>Kiloniellaceae</taxon>
        <taxon>Kiloniella</taxon>
    </lineage>
</organism>
<dbReference type="GO" id="GO:0035438">
    <property type="term" value="F:cyclic-di-GMP binding"/>
    <property type="evidence" value="ECO:0007669"/>
    <property type="project" value="InterPro"/>
</dbReference>
<accession>A0A0H2MKK3</accession>
<evidence type="ECO:0000313" key="3">
    <source>
        <dbReference type="Proteomes" id="UP000035444"/>
    </source>
</evidence>
<feature type="domain" description="PilZ" evidence="1">
    <location>
        <begin position="36"/>
        <end position="110"/>
    </location>
</feature>
<dbReference type="InterPro" id="IPR009875">
    <property type="entry name" value="PilZ_domain"/>
</dbReference>
<comment type="caution">
    <text evidence="2">The sequence shown here is derived from an EMBL/GenBank/DDBJ whole genome shotgun (WGS) entry which is preliminary data.</text>
</comment>
<dbReference type="EMBL" id="LAQL01000004">
    <property type="protein sequence ID" value="KLN61287.1"/>
    <property type="molecule type" value="Genomic_DNA"/>
</dbReference>
<proteinExistence type="predicted"/>
<dbReference type="Gene3D" id="2.40.10.220">
    <property type="entry name" value="predicted glycosyltransferase like domains"/>
    <property type="match status" value="1"/>
</dbReference>
<dbReference type="Pfam" id="PF07238">
    <property type="entry name" value="PilZ"/>
    <property type="match status" value="1"/>
</dbReference>
<sequence>MIKNLLDKLFGKKEIRREGREFGVIGTVAVNNIDYSLDNWSSSGYAITGYDGPLRRGDHVDIHFRLELDGGALEFDCKSIIVRIEPDKETMAGVFVEMSPETRILIANYFDS</sequence>
<name>A0A0H2MKK3_9PROT</name>
<dbReference type="AlphaFoldDB" id="A0A0H2MKK3"/>
<dbReference type="RefSeq" id="WP_047763368.1">
    <property type="nucleotide sequence ID" value="NZ_LAQL01000004.1"/>
</dbReference>
<dbReference type="STRING" id="1489064.WH96_06430"/>
<evidence type="ECO:0000259" key="1">
    <source>
        <dbReference type="Pfam" id="PF07238"/>
    </source>
</evidence>
<dbReference type="OrthoDB" id="8479412at2"/>
<reference evidence="2 3" key="1">
    <citation type="submission" date="2015-03" db="EMBL/GenBank/DDBJ databases">
        <title>Genome Sequence of Kiloniella spongiae MEBiC09566, isolated from a marine sponge.</title>
        <authorList>
            <person name="Shao Z."/>
            <person name="Wang L."/>
            <person name="Li X."/>
        </authorList>
    </citation>
    <scope>NUCLEOTIDE SEQUENCE [LARGE SCALE GENOMIC DNA]</scope>
    <source>
        <strain evidence="2 3">MEBiC09566</strain>
    </source>
</reference>